<dbReference type="InterPro" id="IPR045061">
    <property type="entry name" value="FtsZ/CetZ"/>
</dbReference>
<sequence length="313" mass="33451">MKRREFMQVLGTGLLSTVIMPGVMGRILIQPVGRVTVPFDFDSEECCKILVVGIGKAVAPSIAIISQGAPHTSCHQVIFDPSGKGTDLGDLLTQVRTSHLLFLLSAFDDPACRPIFEALGAAARESNLLTVGVSPYGAPLQDMKMLSSLWPVTRLALPPFPQLAENIAVDLSGWDWYATRHMVATIVEIILIPSLICIDFADVKSILTAGTLGCMGVGVAPVKMAQIAAMRAFDRLSAQGFKSSAESGFLACVRGSDMMTMDDFDDAARVIHETIPEDSNVICSIIMDESMGGNIKVTVLATTPVSAPQAHLF</sequence>
<dbReference type="GO" id="GO:0003924">
    <property type="term" value="F:GTPase activity"/>
    <property type="evidence" value="ECO:0007669"/>
    <property type="project" value="InterPro"/>
</dbReference>
<reference evidence="4 5" key="1">
    <citation type="submission" date="2020-06" db="EMBL/GenBank/DDBJ databases">
        <title>Interaction of electrochemicaly active bacteria, Geobacter bremensis R4 on different carbon anode.</title>
        <authorList>
            <person name="Meng L."/>
            <person name="Yoshida N."/>
        </authorList>
    </citation>
    <scope>NUCLEOTIDE SEQUENCE [LARGE SCALE GENOMIC DNA]</scope>
    <source>
        <strain evidence="4 5">R4</strain>
    </source>
</reference>
<keyword evidence="5" id="KW-1185">Reference proteome</keyword>
<dbReference type="SMART" id="SM00865">
    <property type="entry name" value="Tubulin_C"/>
    <property type="match status" value="1"/>
</dbReference>
<evidence type="ECO:0000313" key="4">
    <source>
        <dbReference type="EMBL" id="BCG47949.1"/>
    </source>
</evidence>
<dbReference type="GO" id="GO:0051301">
    <property type="term" value="P:cell division"/>
    <property type="evidence" value="ECO:0007669"/>
    <property type="project" value="TreeGrafter"/>
</dbReference>
<dbReference type="GO" id="GO:0005525">
    <property type="term" value="F:GTP binding"/>
    <property type="evidence" value="ECO:0007669"/>
    <property type="project" value="UniProtKB-KW"/>
</dbReference>
<dbReference type="SUPFAM" id="SSF55307">
    <property type="entry name" value="Tubulin C-terminal domain-like"/>
    <property type="match status" value="1"/>
</dbReference>
<feature type="domain" description="Tubulin/FtsZ 2-layer sandwich" evidence="3">
    <location>
        <begin position="196"/>
        <end position="311"/>
    </location>
</feature>
<dbReference type="RefSeq" id="WP_185242769.1">
    <property type="nucleotide sequence ID" value="NZ_AP023213.1"/>
</dbReference>
<dbReference type="InterPro" id="IPR018316">
    <property type="entry name" value="Tubulin/FtsZ_2-layer-sand-dom"/>
</dbReference>
<keyword evidence="1" id="KW-0547">Nucleotide-binding</keyword>
<dbReference type="InterPro" id="IPR037103">
    <property type="entry name" value="Tubulin/FtsZ-like_C"/>
</dbReference>
<evidence type="ECO:0000256" key="2">
    <source>
        <dbReference type="ARBA" id="ARBA00023134"/>
    </source>
</evidence>
<name>A0A6S6M3H9_9BACT</name>
<gene>
    <name evidence="4" type="ORF">GEOBRER4_n2802</name>
</gene>
<proteinExistence type="predicted"/>
<evidence type="ECO:0000259" key="3">
    <source>
        <dbReference type="SMART" id="SM00865"/>
    </source>
</evidence>
<dbReference type="AlphaFoldDB" id="A0A6S6M3H9"/>
<protein>
    <recommendedName>
        <fullName evidence="3">Tubulin/FtsZ 2-layer sandwich domain-containing protein</fullName>
    </recommendedName>
</protein>
<dbReference type="GO" id="GO:0005737">
    <property type="term" value="C:cytoplasm"/>
    <property type="evidence" value="ECO:0007669"/>
    <property type="project" value="TreeGrafter"/>
</dbReference>
<dbReference type="Pfam" id="PF12327">
    <property type="entry name" value="FtsZ_C"/>
    <property type="match status" value="1"/>
</dbReference>
<evidence type="ECO:0000256" key="1">
    <source>
        <dbReference type="ARBA" id="ARBA00022741"/>
    </source>
</evidence>
<evidence type="ECO:0000313" key="5">
    <source>
        <dbReference type="Proteomes" id="UP000515472"/>
    </source>
</evidence>
<dbReference type="Proteomes" id="UP000515472">
    <property type="component" value="Chromosome"/>
</dbReference>
<dbReference type="PANTHER" id="PTHR30314">
    <property type="entry name" value="CELL DIVISION PROTEIN FTSZ-RELATED"/>
    <property type="match status" value="1"/>
</dbReference>
<dbReference type="PANTHER" id="PTHR30314:SF3">
    <property type="entry name" value="MITOCHONDRIAL DIVISION PROTEIN FSZA"/>
    <property type="match status" value="1"/>
</dbReference>
<dbReference type="KEGG" id="gbn:GEOBRER4_26990"/>
<accession>A0A6S6M3H9</accession>
<dbReference type="InterPro" id="IPR024757">
    <property type="entry name" value="FtsZ_C"/>
</dbReference>
<dbReference type="EMBL" id="AP023213">
    <property type="protein sequence ID" value="BCG47949.1"/>
    <property type="molecule type" value="Genomic_DNA"/>
</dbReference>
<dbReference type="GO" id="GO:0032153">
    <property type="term" value="C:cell division site"/>
    <property type="evidence" value="ECO:0007669"/>
    <property type="project" value="TreeGrafter"/>
</dbReference>
<dbReference type="InterPro" id="IPR008280">
    <property type="entry name" value="Tub_FtsZ_C"/>
</dbReference>
<dbReference type="Gene3D" id="3.30.1330.20">
    <property type="entry name" value="Tubulin/FtsZ, C-terminal domain"/>
    <property type="match status" value="1"/>
</dbReference>
<organism evidence="4 5">
    <name type="scientific">Citrifermentans bremense</name>
    <dbReference type="NCBI Taxonomy" id="60035"/>
    <lineage>
        <taxon>Bacteria</taxon>
        <taxon>Pseudomonadati</taxon>
        <taxon>Thermodesulfobacteriota</taxon>
        <taxon>Desulfuromonadia</taxon>
        <taxon>Geobacterales</taxon>
        <taxon>Geobacteraceae</taxon>
        <taxon>Citrifermentans</taxon>
    </lineage>
</organism>
<keyword evidence="2" id="KW-0342">GTP-binding</keyword>